<dbReference type="Gene3D" id="3.20.20.80">
    <property type="entry name" value="Glycosidases"/>
    <property type="match status" value="1"/>
</dbReference>
<evidence type="ECO:0008006" key="5">
    <source>
        <dbReference type="Google" id="ProtNLM"/>
    </source>
</evidence>
<protein>
    <recommendedName>
        <fullName evidence="5">GH18 domain-containing protein</fullName>
    </recommendedName>
</protein>
<comment type="caution">
    <text evidence="3">The sequence shown here is derived from an EMBL/GenBank/DDBJ whole genome shotgun (WGS) entry which is preliminary data.</text>
</comment>
<keyword evidence="2" id="KW-0812">Transmembrane</keyword>
<organism evidence="3 4">
    <name type="scientific">Actinoallomurus liliacearum</name>
    <dbReference type="NCBI Taxonomy" id="1080073"/>
    <lineage>
        <taxon>Bacteria</taxon>
        <taxon>Bacillati</taxon>
        <taxon>Actinomycetota</taxon>
        <taxon>Actinomycetes</taxon>
        <taxon>Streptosporangiales</taxon>
        <taxon>Thermomonosporaceae</taxon>
        <taxon>Actinoallomurus</taxon>
    </lineage>
</organism>
<dbReference type="SUPFAM" id="SSF51445">
    <property type="entry name" value="(Trans)glycosidases"/>
    <property type="match status" value="1"/>
</dbReference>
<dbReference type="InterPro" id="IPR017853">
    <property type="entry name" value="GH"/>
</dbReference>
<keyword evidence="2" id="KW-1133">Transmembrane helix</keyword>
<dbReference type="RefSeq" id="WP_345361947.1">
    <property type="nucleotide sequence ID" value="NZ_BAABHJ010000023.1"/>
</dbReference>
<evidence type="ECO:0000256" key="2">
    <source>
        <dbReference type="SAM" id="Phobius"/>
    </source>
</evidence>
<dbReference type="Proteomes" id="UP001500212">
    <property type="component" value="Unassembled WGS sequence"/>
</dbReference>
<feature type="compositionally biased region" description="Low complexity" evidence="1">
    <location>
        <begin position="312"/>
        <end position="326"/>
    </location>
</feature>
<feature type="transmembrane region" description="Helical" evidence="2">
    <location>
        <begin position="9"/>
        <end position="29"/>
    </location>
</feature>
<keyword evidence="4" id="KW-1185">Reference proteome</keyword>
<evidence type="ECO:0000313" key="4">
    <source>
        <dbReference type="Proteomes" id="UP001500212"/>
    </source>
</evidence>
<dbReference type="EMBL" id="BAABHJ010000023">
    <property type="protein sequence ID" value="GAA4613846.1"/>
    <property type="molecule type" value="Genomic_DNA"/>
</dbReference>
<reference evidence="4" key="1">
    <citation type="journal article" date="2019" name="Int. J. Syst. Evol. Microbiol.">
        <title>The Global Catalogue of Microorganisms (GCM) 10K type strain sequencing project: providing services to taxonomists for standard genome sequencing and annotation.</title>
        <authorList>
            <consortium name="The Broad Institute Genomics Platform"/>
            <consortium name="The Broad Institute Genome Sequencing Center for Infectious Disease"/>
            <person name="Wu L."/>
            <person name="Ma J."/>
        </authorList>
    </citation>
    <scope>NUCLEOTIDE SEQUENCE [LARGE SCALE GENOMIC DNA]</scope>
    <source>
        <strain evidence="4">JCM 17938</strain>
    </source>
</reference>
<sequence>MTRRLVRAVAWVCATMLGASMIFFGYAWFDWQPEPPVYGGTANALWARHQWAGEARTEAEYRALAGTLTRNRITDVFFHVGPLTGDGRIPPARYGHAAELLAALRRLAPGVRAQAYVGQVERSGGGPLDLRAPATRAHILDTDRALLDVGFAGIHYDIEPIYPDDRNFLDLLTRTREVTRARGRLLSVALEQPGLADWTQPLFRLVLPRGSTHYPPRPTAAYLKAVADRVDQVAIMTYDSEAPTRALAGWHFAHHTERTLSLIGDRVTVFMGAPTYRSPTPWAEDLPTALRGVRQGVARLRRPPRRGRTEWRSTPTGRRATATGRRTAPDGWANRADRGPGRPRSGPRMTSRRTRAGTVRQRASDTMDN</sequence>
<evidence type="ECO:0000256" key="1">
    <source>
        <dbReference type="SAM" id="MobiDB-lite"/>
    </source>
</evidence>
<proteinExistence type="predicted"/>
<evidence type="ECO:0000313" key="3">
    <source>
        <dbReference type="EMBL" id="GAA4613846.1"/>
    </source>
</evidence>
<keyword evidence="2" id="KW-0472">Membrane</keyword>
<gene>
    <name evidence="3" type="ORF">GCM10023195_60180</name>
</gene>
<accession>A0ABP8TTK5</accession>
<name>A0ABP8TTK5_9ACTN</name>
<feature type="region of interest" description="Disordered" evidence="1">
    <location>
        <begin position="298"/>
        <end position="369"/>
    </location>
</feature>